<comment type="pathway">
    <text evidence="8">Amino-acid biosynthesis; L-arginine biosynthesis; L-ornithine and N-acetyl-L-glutamate from L-glutamate and N(2)-acetyl-L-ornithine (cyclic): step 1/1.</text>
</comment>
<dbReference type="InterPro" id="IPR016117">
    <property type="entry name" value="ArgJ-like_dom_sf"/>
</dbReference>
<comment type="catalytic activity">
    <reaction evidence="8">
        <text>N(2)-acetyl-L-ornithine + L-glutamate = N-acetyl-L-glutamate + L-ornithine</text>
        <dbReference type="Rhea" id="RHEA:15349"/>
        <dbReference type="ChEBI" id="CHEBI:29985"/>
        <dbReference type="ChEBI" id="CHEBI:44337"/>
        <dbReference type="ChEBI" id="CHEBI:46911"/>
        <dbReference type="ChEBI" id="CHEBI:57805"/>
        <dbReference type="EC" id="2.3.1.35"/>
    </reaction>
</comment>
<evidence type="ECO:0000256" key="6">
    <source>
        <dbReference type="ARBA" id="ARBA00022813"/>
    </source>
</evidence>
<evidence type="ECO:0000313" key="10">
    <source>
        <dbReference type="Proteomes" id="UP000218172"/>
    </source>
</evidence>
<accession>A0A2A4MHK6</accession>
<keyword evidence="8" id="KW-0511">Multifunctional enzyme</keyword>
<dbReference type="EC" id="2.3.1.35" evidence="8"/>
<dbReference type="GO" id="GO:0006526">
    <property type="term" value="P:L-arginine biosynthetic process"/>
    <property type="evidence" value="ECO:0007669"/>
    <property type="project" value="UniProtKB-UniRule"/>
</dbReference>
<evidence type="ECO:0000256" key="8">
    <source>
        <dbReference type="HAMAP-Rule" id="MF_01106"/>
    </source>
</evidence>
<dbReference type="Proteomes" id="UP000218172">
    <property type="component" value="Unassembled WGS sequence"/>
</dbReference>
<evidence type="ECO:0000256" key="4">
    <source>
        <dbReference type="ARBA" id="ARBA00022605"/>
    </source>
</evidence>
<protein>
    <recommendedName>
        <fullName evidence="8">Arginine biosynthesis bifunctional protein ArgJ</fullName>
    </recommendedName>
    <domain>
        <recommendedName>
            <fullName evidence="8">Glutamate N-acetyltransferase</fullName>
            <ecNumber evidence="8">2.3.1.35</ecNumber>
        </recommendedName>
        <alternativeName>
            <fullName evidence="8">Ornithine acetyltransferase</fullName>
            <shortName evidence="8">OATase</shortName>
        </alternativeName>
        <alternativeName>
            <fullName evidence="8">Ornithine transacetylase</fullName>
        </alternativeName>
    </domain>
    <domain>
        <recommendedName>
            <fullName evidence="8">Amino-acid acetyltransferase</fullName>
            <ecNumber evidence="8">2.3.1.1</ecNumber>
        </recommendedName>
        <alternativeName>
            <fullName evidence="8">N-acetylglutamate synthase</fullName>
            <shortName evidence="8">AGSase</shortName>
        </alternativeName>
    </domain>
    <component>
        <recommendedName>
            <fullName evidence="8">Arginine biosynthesis bifunctional protein ArgJ alpha chain</fullName>
        </recommendedName>
    </component>
    <component>
        <recommendedName>
            <fullName evidence="8">Arginine biosynthesis bifunctional protein ArgJ beta chain</fullName>
        </recommendedName>
    </component>
</protein>
<dbReference type="InterPro" id="IPR042195">
    <property type="entry name" value="ArgJ_beta_C"/>
</dbReference>
<proteinExistence type="inferred from homology"/>
<dbReference type="InterPro" id="IPR002813">
    <property type="entry name" value="Arg_biosynth_ArgJ"/>
</dbReference>
<organism evidence="9 10">
    <name type="scientific">SAR86 cluster bacterium</name>
    <dbReference type="NCBI Taxonomy" id="2030880"/>
    <lineage>
        <taxon>Bacteria</taxon>
        <taxon>Pseudomonadati</taxon>
        <taxon>Pseudomonadota</taxon>
        <taxon>Gammaproteobacteria</taxon>
        <taxon>SAR86 cluster</taxon>
    </lineage>
</organism>
<keyword evidence="7 8" id="KW-0012">Acyltransferase</keyword>
<comment type="catalytic activity">
    <reaction evidence="8">
        <text>L-glutamate + acetyl-CoA = N-acetyl-L-glutamate + CoA + H(+)</text>
        <dbReference type="Rhea" id="RHEA:24292"/>
        <dbReference type="ChEBI" id="CHEBI:15378"/>
        <dbReference type="ChEBI" id="CHEBI:29985"/>
        <dbReference type="ChEBI" id="CHEBI:44337"/>
        <dbReference type="ChEBI" id="CHEBI:57287"/>
        <dbReference type="ChEBI" id="CHEBI:57288"/>
        <dbReference type="EC" id="2.3.1.1"/>
    </reaction>
</comment>
<comment type="pathway">
    <text evidence="8">Amino-acid biosynthesis; L-arginine biosynthesis; N(2)-acetyl-L-ornithine from L-glutamate: step 1/4.</text>
</comment>
<evidence type="ECO:0000256" key="1">
    <source>
        <dbReference type="ARBA" id="ARBA00006774"/>
    </source>
</evidence>
<dbReference type="HAMAP" id="MF_01106">
    <property type="entry name" value="ArgJ"/>
    <property type="match status" value="1"/>
</dbReference>
<comment type="subunit">
    <text evidence="2 8">Heterotetramer of two alpha and two beta chains.</text>
</comment>
<comment type="function">
    <text evidence="8">Catalyzes two activities which are involved in the cyclic version of arginine biosynthesis: the synthesis of N-acetylglutamate from glutamate and acetyl-CoA as the acetyl donor, and of ornithine by transacetylation between N(2)-acetylornithine and glutamate.</text>
</comment>
<comment type="similarity">
    <text evidence="1 8">Belongs to the ArgJ family.</text>
</comment>
<dbReference type="PANTHER" id="PTHR23100">
    <property type="entry name" value="ARGININE BIOSYNTHESIS BIFUNCTIONAL PROTEIN ARGJ"/>
    <property type="match status" value="1"/>
</dbReference>
<reference evidence="10" key="1">
    <citation type="submission" date="2017-08" db="EMBL/GenBank/DDBJ databases">
        <title>A dynamic microbial community with high functional redundancy inhabits the cold, oxic subseafloor aquifer.</title>
        <authorList>
            <person name="Tully B.J."/>
            <person name="Wheat C.G."/>
            <person name="Glazer B.T."/>
            <person name="Huber J.A."/>
        </authorList>
    </citation>
    <scope>NUCLEOTIDE SEQUENCE [LARGE SCALE GENOMIC DNA]</scope>
</reference>
<dbReference type="SUPFAM" id="SSF56266">
    <property type="entry name" value="DmpA/ArgJ-like"/>
    <property type="match status" value="1"/>
</dbReference>
<feature type="binding site" evidence="8">
    <location>
        <position position="197"/>
    </location>
    <ligand>
        <name>substrate</name>
    </ligand>
</feature>
<keyword evidence="5 8" id="KW-0808">Transferase</keyword>
<dbReference type="GO" id="GO:0006592">
    <property type="term" value="P:ornithine biosynthetic process"/>
    <property type="evidence" value="ECO:0007669"/>
    <property type="project" value="TreeGrafter"/>
</dbReference>
<name>A0A2A4MHK6_9GAMM</name>
<gene>
    <name evidence="8" type="primary">argJ</name>
    <name evidence="9" type="ORF">COC19_07135</name>
</gene>
<feature type="chain" id="PRO_5023443231" description="Arginine biosynthesis bifunctional protein ArgJ beta chain" evidence="8">
    <location>
        <begin position="1"/>
        <end position="202"/>
    </location>
</feature>
<dbReference type="Gene3D" id="3.10.20.340">
    <property type="entry name" value="ArgJ beta chain, C-terminal domain"/>
    <property type="match status" value="1"/>
</dbReference>
<evidence type="ECO:0000256" key="5">
    <source>
        <dbReference type="ARBA" id="ARBA00022679"/>
    </source>
</evidence>
<comment type="subcellular location">
    <subcellularLocation>
        <location evidence="8">Cytoplasm</location>
    </subcellularLocation>
</comment>
<dbReference type="UniPathway" id="UPA00068">
    <property type="reaction ID" value="UER00106"/>
</dbReference>
<feature type="chain" id="PRO_5023443232" description="Arginine biosynthesis bifunctional protein ArgJ alpha chain" evidence="8">
    <location>
        <position position="1"/>
    </location>
</feature>
<dbReference type="GO" id="GO:0005737">
    <property type="term" value="C:cytoplasm"/>
    <property type="evidence" value="ECO:0007669"/>
    <property type="project" value="UniProtKB-SubCell"/>
</dbReference>
<keyword evidence="6 8" id="KW-0068">Autocatalytic cleavage</keyword>
<dbReference type="AlphaFoldDB" id="A0A2A4MHK6"/>
<feature type="binding site" evidence="8">
    <location>
        <position position="202"/>
    </location>
    <ligand>
        <name>substrate</name>
    </ligand>
</feature>
<keyword evidence="4 8" id="KW-0028">Amino-acid biosynthesis</keyword>
<evidence type="ECO:0000256" key="2">
    <source>
        <dbReference type="ARBA" id="ARBA00011475"/>
    </source>
</evidence>
<dbReference type="FunFam" id="3.10.20.340:FF:000001">
    <property type="entry name" value="Arginine biosynthesis bifunctional protein ArgJ, chloroplastic"/>
    <property type="match status" value="1"/>
</dbReference>
<evidence type="ECO:0000313" key="9">
    <source>
        <dbReference type="EMBL" id="PCH59382.1"/>
    </source>
</evidence>
<comment type="caution">
    <text evidence="9">The sequence shown here is derived from an EMBL/GenBank/DDBJ whole genome shotgun (WGS) entry which is preliminary data.</text>
</comment>
<dbReference type="Gene3D" id="3.30.2330.10">
    <property type="entry name" value="arginine biosynthesis bifunctional protein suprefamily"/>
    <property type="match status" value="1"/>
</dbReference>
<keyword evidence="3 8" id="KW-0055">Arginine biosynthesis</keyword>
<keyword evidence="8" id="KW-0963">Cytoplasm</keyword>
<dbReference type="EMBL" id="NVQR01000121">
    <property type="protein sequence ID" value="PCH59382.1"/>
    <property type="molecule type" value="Genomic_DNA"/>
</dbReference>
<dbReference type="GO" id="GO:0004358">
    <property type="term" value="F:L-glutamate N-acetyltransferase activity, acting on acetyl-L-ornithine as donor"/>
    <property type="evidence" value="ECO:0007669"/>
    <property type="project" value="UniProtKB-UniRule"/>
</dbReference>
<evidence type="ECO:0000256" key="7">
    <source>
        <dbReference type="ARBA" id="ARBA00023315"/>
    </source>
</evidence>
<comment type="caution">
    <text evidence="8">Lacks conserved residue(s) required for the propagation of feature annotation.</text>
</comment>
<evidence type="ECO:0000256" key="3">
    <source>
        <dbReference type="ARBA" id="ARBA00022571"/>
    </source>
</evidence>
<dbReference type="Pfam" id="PF01960">
    <property type="entry name" value="ArgJ"/>
    <property type="match status" value="1"/>
</dbReference>
<dbReference type="EC" id="2.3.1.1" evidence="8"/>
<sequence>MDKELLSSLLEQAVNKSFNRITVDGDTSTNDCCILVATGSSGVEINTHNREEFCQGLNQLMMGLATDLIRDAEGASKFITLTIAGGESSEECLKVAYTVAESPLVKTALFASDPNWGRILAAIGRAGLENLDVNKVSVYLGDVCIASNGAVDKDYSESKGQAEMDKQEIDIRIVLGRGACVETVWTSDLSHEYIRINAEYRT</sequence>
<feature type="binding site" evidence="8">
    <location>
        <position position="73"/>
    </location>
    <ligand>
        <name>substrate</name>
    </ligand>
</feature>
<dbReference type="GO" id="GO:0004042">
    <property type="term" value="F:L-glutamate N-acetyltransferase activity"/>
    <property type="evidence" value="ECO:0007669"/>
    <property type="project" value="UniProtKB-UniRule"/>
</dbReference>
<dbReference type="PANTHER" id="PTHR23100:SF0">
    <property type="entry name" value="ARGININE BIOSYNTHESIS BIFUNCTIONAL PROTEIN ARGJ, MITOCHONDRIAL"/>
    <property type="match status" value="1"/>
</dbReference>